<accession>A0AA39AH92</accession>
<dbReference type="Proteomes" id="UP001168098">
    <property type="component" value="Unassembled WGS sequence"/>
</dbReference>
<proteinExistence type="predicted"/>
<dbReference type="PANTHER" id="PTHR47590:SF1">
    <property type="entry name" value="F-BOX_KELCH-REPEAT PROTEIN SKIP25"/>
    <property type="match status" value="1"/>
</dbReference>
<keyword evidence="2" id="KW-1185">Reference proteome</keyword>
<comment type="caution">
    <text evidence="1">The sequence shown here is derived from an EMBL/GenBank/DDBJ whole genome shotgun (WGS) entry which is preliminary data.</text>
</comment>
<dbReference type="Gene3D" id="2.120.10.80">
    <property type="entry name" value="Kelch-type beta propeller"/>
    <property type="match status" value="1"/>
</dbReference>
<dbReference type="InterPro" id="IPR015915">
    <property type="entry name" value="Kelch-typ_b-propeller"/>
</dbReference>
<evidence type="ECO:0000313" key="1">
    <source>
        <dbReference type="EMBL" id="KAJ9707616.1"/>
    </source>
</evidence>
<dbReference type="EMBL" id="JARBHA010000002">
    <property type="protein sequence ID" value="KAJ9707616.1"/>
    <property type="molecule type" value="Genomic_DNA"/>
</dbReference>
<reference evidence="1 2" key="1">
    <citation type="journal article" date="2023" name="BMC Biotechnol.">
        <title>Vitis rotundifolia cv Carlos genome sequencing.</title>
        <authorList>
            <person name="Huff M."/>
            <person name="Hulse-Kemp A."/>
            <person name="Scheffler B."/>
            <person name="Youngblood R."/>
            <person name="Simpson S."/>
            <person name="Babiker E."/>
            <person name="Staton M."/>
        </authorList>
    </citation>
    <scope>NUCLEOTIDE SEQUENCE [LARGE SCALE GENOMIC DNA]</scope>
    <source>
        <tissue evidence="1">Leaf</tissue>
    </source>
</reference>
<dbReference type="AlphaFoldDB" id="A0AA39AH92"/>
<protein>
    <recommendedName>
        <fullName evidence="3">F-box/kelch-repeat protein SKIP25</fullName>
    </recommendedName>
</protein>
<gene>
    <name evidence="1" type="ORF">PVL29_002588</name>
</gene>
<sequence>MSDSSSSATTPTTNPAPKRLKVFCSDLSRCHRCWRCTQPLLPGLPDHIAHLCLSRLHPSILFSVSCSWREFIYSSAFPPYLSIYTVLSSSIDSGGDAVHFFSFDPIQSRWLQLPPPPPSDPSLRVLLTHPSFLSRRLPVQSLAVAGQLVVLAATAHGLVPALHRPLIFDPMSRTWRFGPRLLAPRRWCAAGTLGGAVYVAGGMGGSYSLEVAKTVERWEVRNDVVERMGGLRHVRMSREAIEAVGWRGKLWMVNVKGVATKEGAVYDVVSDVWEEMPEGMLGGWRGPAAAMAMAEGAEEMYVVDESKGILRKYDGECDAWEEVVEAEVLRGAEHMAAGGGRVVVVSGGGGRIVVVDVVASPPRIWVVEPPEGLDAVTVHVLPRMSGCTD</sequence>
<name>A0AA39AH92_VITRO</name>
<organism evidence="1 2">
    <name type="scientific">Vitis rotundifolia</name>
    <name type="common">Muscadine grape</name>
    <dbReference type="NCBI Taxonomy" id="103349"/>
    <lineage>
        <taxon>Eukaryota</taxon>
        <taxon>Viridiplantae</taxon>
        <taxon>Streptophyta</taxon>
        <taxon>Embryophyta</taxon>
        <taxon>Tracheophyta</taxon>
        <taxon>Spermatophyta</taxon>
        <taxon>Magnoliopsida</taxon>
        <taxon>eudicotyledons</taxon>
        <taxon>Gunneridae</taxon>
        <taxon>Pentapetalae</taxon>
        <taxon>rosids</taxon>
        <taxon>Vitales</taxon>
        <taxon>Vitaceae</taxon>
        <taxon>Viteae</taxon>
        <taxon>Vitis</taxon>
    </lineage>
</organism>
<dbReference type="PANTHER" id="PTHR47590">
    <property type="entry name" value="F-BOX/KELCH-REPEAT PROTEIN SKIP25"/>
    <property type="match status" value="1"/>
</dbReference>
<evidence type="ECO:0008006" key="3">
    <source>
        <dbReference type="Google" id="ProtNLM"/>
    </source>
</evidence>
<dbReference type="SUPFAM" id="SSF117281">
    <property type="entry name" value="Kelch motif"/>
    <property type="match status" value="1"/>
</dbReference>
<evidence type="ECO:0000313" key="2">
    <source>
        <dbReference type="Proteomes" id="UP001168098"/>
    </source>
</evidence>